<dbReference type="SUPFAM" id="SSF53474">
    <property type="entry name" value="alpha/beta-Hydrolases"/>
    <property type="match status" value="1"/>
</dbReference>
<sequence>MAEIVEAEHWIESPAGRLYAKTWAPHDPNSKPPIILFHDSLGCVALWRDFPSLLAHSLGRRVIAYDRLGFGRSDARAETLERDFIALETERFVPLLCDQLAVREFIACGHSVGGGMAVETGARFAGCKAVITIAAQAFVEDRTLQGIRTAQQEFASVETIARLAKYHGDKADWVLRAWIETWLAPEFAAWNLDAALEQLPCPVIAIHGDQDEYGSLAHPHRIATGRGSFHILPKTGHSPHRERPAEVIKVIEDFLAYSASPAG</sequence>
<dbReference type="PRINTS" id="PR00111">
    <property type="entry name" value="ABHYDROLASE"/>
</dbReference>
<protein>
    <submittedName>
        <fullName evidence="2">Pimeloyl-ACP methyl ester carboxylesterase</fullName>
    </submittedName>
</protein>
<evidence type="ECO:0000313" key="3">
    <source>
        <dbReference type="Proteomes" id="UP000543836"/>
    </source>
</evidence>
<dbReference type="Pfam" id="PF12697">
    <property type="entry name" value="Abhydrolase_6"/>
    <property type="match status" value="1"/>
</dbReference>
<dbReference type="InterPro" id="IPR000073">
    <property type="entry name" value="AB_hydrolase_1"/>
</dbReference>
<evidence type="ECO:0000259" key="1">
    <source>
        <dbReference type="Pfam" id="PF12697"/>
    </source>
</evidence>
<gene>
    <name evidence="2" type="ORF">GGE60_000351</name>
</gene>
<dbReference type="InterPro" id="IPR050266">
    <property type="entry name" value="AB_hydrolase_sf"/>
</dbReference>
<reference evidence="2 3" key="1">
    <citation type="submission" date="2020-08" db="EMBL/GenBank/DDBJ databases">
        <title>Genomic Encyclopedia of Type Strains, Phase IV (KMG-V): Genome sequencing to study the core and pangenomes of soil and plant-associated prokaryotes.</title>
        <authorList>
            <person name="Whitman W."/>
        </authorList>
    </citation>
    <scope>NUCLEOTIDE SEQUENCE [LARGE SCALE GENOMIC DNA]</scope>
    <source>
        <strain evidence="2 3">SEMIA 492</strain>
    </source>
</reference>
<dbReference type="EMBL" id="JACIIG010000001">
    <property type="protein sequence ID" value="MBB4566263.1"/>
    <property type="molecule type" value="Genomic_DNA"/>
</dbReference>
<comment type="caution">
    <text evidence="2">The sequence shown here is derived from an EMBL/GenBank/DDBJ whole genome shotgun (WGS) entry which is preliminary data.</text>
</comment>
<name>A0A7W6ZQA5_9HYPH</name>
<accession>A0A7W6ZQA5</accession>
<feature type="domain" description="AB hydrolase-1" evidence="1">
    <location>
        <begin position="45"/>
        <end position="249"/>
    </location>
</feature>
<dbReference type="InterPro" id="IPR029058">
    <property type="entry name" value="AB_hydrolase_fold"/>
</dbReference>
<dbReference type="OrthoDB" id="9779853at2"/>
<keyword evidence="3" id="KW-1185">Reference proteome</keyword>
<evidence type="ECO:0000313" key="2">
    <source>
        <dbReference type="EMBL" id="MBB4566263.1"/>
    </source>
</evidence>
<organism evidence="2 3">
    <name type="scientific">Rhizobium leucaenae</name>
    <dbReference type="NCBI Taxonomy" id="29450"/>
    <lineage>
        <taxon>Bacteria</taxon>
        <taxon>Pseudomonadati</taxon>
        <taxon>Pseudomonadota</taxon>
        <taxon>Alphaproteobacteria</taxon>
        <taxon>Hyphomicrobiales</taxon>
        <taxon>Rhizobiaceae</taxon>
        <taxon>Rhizobium/Agrobacterium group</taxon>
        <taxon>Rhizobium</taxon>
    </lineage>
</organism>
<dbReference type="RefSeq" id="WP_028751940.1">
    <property type="nucleotide sequence ID" value="NZ_JACIIG010000001.1"/>
</dbReference>
<dbReference type="AlphaFoldDB" id="A0A7W6ZQA5"/>
<dbReference type="Gene3D" id="3.40.50.1820">
    <property type="entry name" value="alpha/beta hydrolase"/>
    <property type="match status" value="1"/>
</dbReference>
<proteinExistence type="predicted"/>
<dbReference type="PANTHER" id="PTHR43798">
    <property type="entry name" value="MONOACYLGLYCEROL LIPASE"/>
    <property type="match status" value="1"/>
</dbReference>
<dbReference type="Proteomes" id="UP000543836">
    <property type="component" value="Unassembled WGS sequence"/>
</dbReference>